<dbReference type="RefSeq" id="WP_394846376.1">
    <property type="nucleotide sequence ID" value="NZ_CP089982.1"/>
</dbReference>
<accession>A0ABZ2KNY3</accession>
<dbReference type="EMBL" id="CP089982">
    <property type="protein sequence ID" value="WXB00368.1"/>
    <property type="molecule type" value="Genomic_DNA"/>
</dbReference>
<evidence type="ECO:0000313" key="2">
    <source>
        <dbReference type="EMBL" id="WXB00368.1"/>
    </source>
</evidence>
<name>A0ABZ2KNY3_9BACT</name>
<protein>
    <recommendedName>
        <fullName evidence="4">DUF3617 family protein</fullName>
    </recommendedName>
</protein>
<reference evidence="2 3" key="1">
    <citation type="submission" date="2021-12" db="EMBL/GenBank/DDBJ databases">
        <title>Discovery of the Pendulisporaceae a myxobacterial family with distinct sporulation behavior and unique specialized metabolism.</title>
        <authorList>
            <person name="Garcia R."/>
            <person name="Popoff A."/>
            <person name="Bader C.D."/>
            <person name="Loehr J."/>
            <person name="Walesch S."/>
            <person name="Walt C."/>
            <person name="Boldt J."/>
            <person name="Bunk B."/>
            <person name="Haeckl F.J.F.P.J."/>
            <person name="Gunesch A.P."/>
            <person name="Birkelbach J."/>
            <person name="Nuebel U."/>
            <person name="Pietschmann T."/>
            <person name="Bach T."/>
            <person name="Mueller R."/>
        </authorList>
    </citation>
    <scope>NUCLEOTIDE SEQUENCE [LARGE SCALE GENOMIC DNA]</scope>
    <source>
        <strain evidence="2 3">MSr12523</strain>
    </source>
</reference>
<feature type="chain" id="PRO_5045270298" description="DUF3617 family protein" evidence="1">
    <location>
        <begin position="21"/>
        <end position="138"/>
    </location>
</feature>
<organism evidence="2 3">
    <name type="scientific">Pendulispora brunnea</name>
    <dbReference type="NCBI Taxonomy" id="2905690"/>
    <lineage>
        <taxon>Bacteria</taxon>
        <taxon>Pseudomonadati</taxon>
        <taxon>Myxococcota</taxon>
        <taxon>Myxococcia</taxon>
        <taxon>Myxococcales</taxon>
        <taxon>Sorangiineae</taxon>
        <taxon>Pendulisporaceae</taxon>
        <taxon>Pendulispora</taxon>
    </lineage>
</organism>
<evidence type="ECO:0000256" key="1">
    <source>
        <dbReference type="SAM" id="SignalP"/>
    </source>
</evidence>
<evidence type="ECO:0008006" key="4">
    <source>
        <dbReference type="Google" id="ProtNLM"/>
    </source>
</evidence>
<proteinExistence type="predicted"/>
<gene>
    <name evidence="2" type="ORF">LZC95_02790</name>
</gene>
<keyword evidence="1" id="KW-0732">Signal</keyword>
<keyword evidence="3" id="KW-1185">Reference proteome</keyword>
<evidence type="ECO:0000313" key="3">
    <source>
        <dbReference type="Proteomes" id="UP001379533"/>
    </source>
</evidence>
<sequence length="138" mass="14105">MHKTLAVVLAIAGFAGTAYADDDVDADAYLGHWTFQSGSKITSPCSPDVVDTTGKAFDLAAGAAAHELTTTVQGCAITLVETDATHAKLKASTECTLPNGTKITFTSAAFNLTGSTLGVELVGRSGLCTITQKGTAHK</sequence>
<dbReference type="Proteomes" id="UP001379533">
    <property type="component" value="Chromosome"/>
</dbReference>
<feature type="signal peptide" evidence="1">
    <location>
        <begin position="1"/>
        <end position="20"/>
    </location>
</feature>